<keyword evidence="3" id="KW-1185">Reference proteome</keyword>
<feature type="domain" description="F-box/LRR-repeat protein 15-like leucin rich repeat" evidence="2">
    <location>
        <begin position="259"/>
        <end position="403"/>
    </location>
</feature>
<dbReference type="InterPro" id="IPR032675">
    <property type="entry name" value="LRR_dom_sf"/>
</dbReference>
<dbReference type="GO" id="GO:0031146">
    <property type="term" value="P:SCF-dependent proteasomal ubiquitin-dependent protein catabolic process"/>
    <property type="evidence" value="ECO:0007669"/>
    <property type="project" value="TreeGrafter"/>
</dbReference>
<dbReference type="Pfam" id="PF25372">
    <property type="entry name" value="DUF7885"/>
    <property type="match status" value="1"/>
</dbReference>
<evidence type="ECO:0000313" key="4">
    <source>
        <dbReference type="WBParaSite" id="MBELARI_LOCUS14697"/>
    </source>
</evidence>
<dbReference type="Pfam" id="PF00646">
    <property type="entry name" value="F-box"/>
    <property type="match status" value="1"/>
</dbReference>
<dbReference type="WBParaSite" id="MBELARI_LOCUS14697">
    <property type="protein sequence ID" value="MBELARI_LOCUS14697"/>
    <property type="gene ID" value="MBELARI_LOCUS14697"/>
</dbReference>
<dbReference type="InterPro" id="IPR057207">
    <property type="entry name" value="FBXL15_LRR"/>
</dbReference>
<dbReference type="InterPro" id="IPR001810">
    <property type="entry name" value="F-box_dom"/>
</dbReference>
<name>A0AAF3EKX5_9BILA</name>
<evidence type="ECO:0000259" key="1">
    <source>
        <dbReference type="Pfam" id="PF00646"/>
    </source>
</evidence>
<dbReference type="SUPFAM" id="SSF81383">
    <property type="entry name" value="F-box domain"/>
    <property type="match status" value="1"/>
</dbReference>
<dbReference type="Proteomes" id="UP000887575">
    <property type="component" value="Unassembled WGS sequence"/>
</dbReference>
<accession>A0AAF3EKX5</accession>
<dbReference type="PANTHER" id="PTHR13318">
    <property type="entry name" value="PARTNER OF PAIRED, ISOFORM B-RELATED"/>
    <property type="match status" value="1"/>
</dbReference>
<dbReference type="Gene3D" id="3.80.10.10">
    <property type="entry name" value="Ribonuclease Inhibitor"/>
    <property type="match status" value="1"/>
</dbReference>
<dbReference type="Gene3D" id="1.20.1280.50">
    <property type="match status" value="1"/>
</dbReference>
<protein>
    <recommendedName>
        <fullName evidence="5">F-box domain-containing protein</fullName>
    </recommendedName>
</protein>
<sequence>MSIYILDSDCLSIIFHYLHFAERVKFEAVCRKWRGVLLRYSINTDIRSIDISKFLKTANTDYYQQDSLSFEPTTIGILERCGPYLEELSLGGRWMKITQGVSDTIASYCYRLRVLDLGAVIIHGDISAILEEVADNLEVFSLEDTSWVDPNASKLITRYFDRMKKLRRLNMRAQSKYILNQLHDITGTLQSLDISTALREMSNSSLLSLLGKQQKLKELFMYPSPVLLNDEMISMLVELKELKTLRISHVPNDNYIVEFLGQIEAMKELKLREVRALTEEGLQAILSNLQKLKILSIAKCQNVFGFNALDHCHSLVELEITDNSNLIDEDLFSIFDMGLLKILRISRCNNVSHEAIMHALQRNQIETLDLTGSTMMTDEVLFAIASTQQELSYLSVNGCPKISRLP</sequence>
<evidence type="ECO:0000259" key="2">
    <source>
        <dbReference type="Pfam" id="PF25372"/>
    </source>
</evidence>
<feature type="domain" description="F-box" evidence="1">
    <location>
        <begin position="6"/>
        <end position="35"/>
    </location>
</feature>
<reference evidence="4" key="1">
    <citation type="submission" date="2024-02" db="UniProtKB">
        <authorList>
            <consortium name="WormBaseParasite"/>
        </authorList>
    </citation>
    <scope>IDENTIFICATION</scope>
</reference>
<evidence type="ECO:0000313" key="3">
    <source>
        <dbReference type="Proteomes" id="UP000887575"/>
    </source>
</evidence>
<evidence type="ECO:0008006" key="5">
    <source>
        <dbReference type="Google" id="ProtNLM"/>
    </source>
</evidence>
<dbReference type="InterPro" id="IPR036047">
    <property type="entry name" value="F-box-like_dom_sf"/>
</dbReference>
<dbReference type="GO" id="GO:0019005">
    <property type="term" value="C:SCF ubiquitin ligase complex"/>
    <property type="evidence" value="ECO:0007669"/>
    <property type="project" value="TreeGrafter"/>
</dbReference>
<dbReference type="SUPFAM" id="SSF52047">
    <property type="entry name" value="RNI-like"/>
    <property type="match status" value="1"/>
</dbReference>
<proteinExistence type="predicted"/>
<organism evidence="3 4">
    <name type="scientific">Mesorhabditis belari</name>
    <dbReference type="NCBI Taxonomy" id="2138241"/>
    <lineage>
        <taxon>Eukaryota</taxon>
        <taxon>Metazoa</taxon>
        <taxon>Ecdysozoa</taxon>
        <taxon>Nematoda</taxon>
        <taxon>Chromadorea</taxon>
        <taxon>Rhabditida</taxon>
        <taxon>Rhabditina</taxon>
        <taxon>Rhabditomorpha</taxon>
        <taxon>Rhabditoidea</taxon>
        <taxon>Rhabditidae</taxon>
        <taxon>Mesorhabditinae</taxon>
        <taxon>Mesorhabditis</taxon>
    </lineage>
</organism>
<dbReference type="AlphaFoldDB" id="A0AAF3EKX5"/>